<evidence type="ECO:0000313" key="3">
    <source>
        <dbReference type="Proteomes" id="UP000233551"/>
    </source>
</evidence>
<name>A0A2I0JVP6_PUNGR</name>
<sequence>MVIGVIGASTIASIVSIRAIIITSMIVLVTIAGLRIMRGLKRKVELQKFEMYLEIVGAEGGAWTASVDVRMAERAFHLRFPFF</sequence>
<feature type="transmembrane region" description="Helical" evidence="1">
    <location>
        <begin position="6"/>
        <end position="34"/>
    </location>
</feature>
<dbReference type="AlphaFoldDB" id="A0A2I0JVP6"/>
<evidence type="ECO:0000256" key="1">
    <source>
        <dbReference type="SAM" id="Phobius"/>
    </source>
</evidence>
<organism evidence="2 3">
    <name type="scientific">Punica granatum</name>
    <name type="common">Pomegranate</name>
    <dbReference type="NCBI Taxonomy" id="22663"/>
    <lineage>
        <taxon>Eukaryota</taxon>
        <taxon>Viridiplantae</taxon>
        <taxon>Streptophyta</taxon>
        <taxon>Embryophyta</taxon>
        <taxon>Tracheophyta</taxon>
        <taxon>Spermatophyta</taxon>
        <taxon>Magnoliopsida</taxon>
        <taxon>eudicotyledons</taxon>
        <taxon>Gunneridae</taxon>
        <taxon>Pentapetalae</taxon>
        <taxon>rosids</taxon>
        <taxon>malvids</taxon>
        <taxon>Myrtales</taxon>
        <taxon>Lythraceae</taxon>
        <taxon>Punica</taxon>
    </lineage>
</organism>
<comment type="caution">
    <text evidence="2">The sequence shown here is derived from an EMBL/GenBank/DDBJ whole genome shotgun (WGS) entry which is preliminary data.</text>
</comment>
<reference evidence="2 3" key="1">
    <citation type="submission" date="2017-11" db="EMBL/GenBank/DDBJ databases">
        <title>De-novo sequencing of pomegranate (Punica granatum L.) genome.</title>
        <authorList>
            <person name="Akparov Z."/>
            <person name="Amiraslanov A."/>
            <person name="Hajiyeva S."/>
            <person name="Abbasov M."/>
            <person name="Kaur K."/>
            <person name="Hamwieh A."/>
            <person name="Solovyev V."/>
            <person name="Salamov A."/>
            <person name="Braich B."/>
            <person name="Kosarev P."/>
            <person name="Mahmoud A."/>
            <person name="Hajiyev E."/>
            <person name="Babayeva S."/>
            <person name="Izzatullayeva V."/>
            <person name="Mammadov A."/>
            <person name="Mammadov A."/>
            <person name="Sharifova S."/>
            <person name="Ojaghi J."/>
            <person name="Eynullazada K."/>
            <person name="Bayramov B."/>
            <person name="Abdulazimova A."/>
            <person name="Shahmuradov I."/>
        </authorList>
    </citation>
    <scope>NUCLEOTIDE SEQUENCE [LARGE SCALE GENOMIC DNA]</scope>
    <source>
        <strain evidence="3">cv. AG2017</strain>
        <tissue evidence="2">Leaf</tissue>
    </source>
</reference>
<keyword evidence="3" id="KW-1185">Reference proteome</keyword>
<keyword evidence="1" id="KW-0812">Transmembrane</keyword>
<keyword evidence="1" id="KW-0472">Membrane</keyword>
<accession>A0A2I0JVP6</accession>
<keyword evidence="1" id="KW-1133">Transmembrane helix</keyword>
<evidence type="ECO:0000313" key="2">
    <source>
        <dbReference type="EMBL" id="PKI59546.1"/>
    </source>
</evidence>
<proteinExistence type="predicted"/>
<gene>
    <name evidence="2" type="ORF">CRG98_020074</name>
</gene>
<protein>
    <submittedName>
        <fullName evidence="2">Uncharacterized protein</fullName>
    </submittedName>
</protein>
<dbReference type="Proteomes" id="UP000233551">
    <property type="component" value="Unassembled WGS sequence"/>
</dbReference>
<dbReference type="EMBL" id="PGOL01001267">
    <property type="protein sequence ID" value="PKI59546.1"/>
    <property type="molecule type" value="Genomic_DNA"/>
</dbReference>